<dbReference type="Pfam" id="PF00001">
    <property type="entry name" value="7tm_1"/>
    <property type="match status" value="1"/>
</dbReference>
<evidence type="ECO:0000256" key="8">
    <source>
        <dbReference type="ARBA" id="ARBA00023170"/>
    </source>
</evidence>
<dbReference type="SUPFAM" id="SSF81321">
    <property type="entry name" value="Family A G protein-coupled receptor-like"/>
    <property type="match status" value="1"/>
</dbReference>
<dbReference type="Proteomes" id="UP000596742">
    <property type="component" value="Unassembled WGS sequence"/>
</dbReference>
<keyword evidence="7 11" id="KW-0472">Membrane</keyword>
<accession>A0A8B6CTE7</accession>
<feature type="transmembrane region" description="Helical" evidence="11">
    <location>
        <begin position="180"/>
        <end position="202"/>
    </location>
</feature>
<evidence type="ECO:0000256" key="2">
    <source>
        <dbReference type="ARBA" id="ARBA00010663"/>
    </source>
</evidence>
<evidence type="ECO:0000256" key="9">
    <source>
        <dbReference type="ARBA" id="ARBA00023224"/>
    </source>
</evidence>
<evidence type="ECO:0000256" key="4">
    <source>
        <dbReference type="ARBA" id="ARBA00022692"/>
    </source>
</evidence>
<evidence type="ECO:0000256" key="5">
    <source>
        <dbReference type="ARBA" id="ARBA00022989"/>
    </source>
</evidence>
<dbReference type="PRINTS" id="PR01012">
    <property type="entry name" value="NRPEPTIDEYR"/>
</dbReference>
<dbReference type="GO" id="GO:0042277">
    <property type="term" value="F:peptide binding"/>
    <property type="evidence" value="ECO:0007669"/>
    <property type="project" value="TreeGrafter"/>
</dbReference>
<evidence type="ECO:0000259" key="12">
    <source>
        <dbReference type="PROSITE" id="PS50262"/>
    </source>
</evidence>
<keyword evidence="14" id="KW-1185">Reference proteome</keyword>
<keyword evidence="8 13" id="KW-0675">Receptor</keyword>
<keyword evidence="9" id="KW-0807">Transducer</keyword>
<evidence type="ECO:0000256" key="1">
    <source>
        <dbReference type="ARBA" id="ARBA00004651"/>
    </source>
</evidence>
<comment type="subcellular location">
    <subcellularLocation>
        <location evidence="1">Cell membrane</location>
        <topology evidence="1">Multi-pass membrane protein</topology>
    </subcellularLocation>
</comment>
<dbReference type="GO" id="GO:0005886">
    <property type="term" value="C:plasma membrane"/>
    <property type="evidence" value="ECO:0007669"/>
    <property type="project" value="UniProtKB-SubCell"/>
</dbReference>
<gene>
    <name evidence="13" type="ORF">MGAL_10B084547</name>
</gene>
<evidence type="ECO:0000256" key="10">
    <source>
        <dbReference type="SAM" id="MobiDB-lite"/>
    </source>
</evidence>
<keyword evidence="5 11" id="KW-1133">Transmembrane helix</keyword>
<evidence type="ECO:0000313" key="13">
    <source>
        <dbReference type="EMBL" id="VDI08560.1"/>
    </source>
</evidence>
<comment type="caution">
    <text evidence="13">The sequence shown here is derived from an EMBL/GenBank/DDBJ whole genome shotgun (WGS) entry which is preliminary data.</text>
</comment>
<feature type="transmembrane region" description="Helical" evidence="11">
    <location>
        <begin position="233"/>
        <end position="258"/>
    </location>
</feature>
<dbReference type="InterPro" id="IPR000276">
    <property type="entry name" value="GPCR_Rhodpsn"/>
</dbReference>
<evidence type="ECO:0000256" key="7">
    <source>
        <dbReference type="ARBA" id="ARBA00023136"/>
    </source>
</evidence>
<dbReference type="GO" id="GO:0043005">
    <property type="term" value="C:neuron projection"/>
    <property type="evidence" value="ECO:0007669"/>
    <property type="project" value="TreeGrafter"/>
</dbReference>
<dbReference type="InterPro" id="IPR017452">
    <property type="entry name" value="GPCR_Rhodpsn_7TM"/>
</dbReference>
<dbReference type="InterPro" id="IPR000611">
    <property type="entry name" value="NPY_rcpt"/>
</dbReference>
<feature type="transmembrane region" description="Helical" evidence="11">
    <location>
        <begin position="139"/>
        <end position="159"/>
    </location>
</feature>
<evidence type="ECO:0000313" key="14">
    <source>
        <dbReference type="Proteomes" id="UP000596742"/>
    </source>
</evidence>
<keyword evidence="4 11" id="KW-0812">Transmembrane</keyword>
<feature type="transmembrane region" description="Helical" evidence="11">
    <location>
        <begin position="62"/>
        <end position="91"/>
    </location>
</feature>
<protein>
    <submittedName>
        <fullName evidence="13">Somatostatin receptor 2</fullName>
    </submittedName>
</protein>
<evidence type="ECO:0000256" key="3">
    <source>
        <dbReference type="ARBA" id="ARBA00022475"/>
    </source>
</evidence>
<dbReference type="GO" id="GO:0004983">
    <property type="term" value="F:neuropeptide Y receptor activity"/>
    <property type="evidence" value="ECO:0007669"/>
    <property type="project" value="InterPro"/>
</dbReference>
<dbReference type="AlphaFoldDB" id="A0A8B6CTE7"/>
<dbReference type="EMBL" id="UYJE01002198">
    <property type="protein sequence ID" value="VDI08560.1"/>
    <property type="molecule type" value="Genomic_DNA"/>
</dbReference>
<name>A0A8B6CTE7_MYTGA</name>
<organism evidence="13 14">
    <name type="scientific">Mytilus galloprovincialis</name>
    <name type="common">Mediterranean mussel</name>
    <dbReference type="NCBI Taxonomy" id="29158"/>
    <lineage>
        <taxon>Eukaryota</taxon>
        <taxon>Metazoa</taxon>
        <taxon>Spiralia</taxon>
        <taxon>Lophotrochozoa</taxon>
        <taxon>Mollusca</taxon>
        <taxon>Bivalvia</taxon>
        <taxon>Autobranchia</taxon>
        <taxon>Pteriomorphia</taxon>
        <taxon>Mytilida</taxon>
        <taxon>Mytiloidea</taxon>
        <taxon>Mytilidae</taxon>
        <taxon>Mytilinae</taxon>
        <taxon>Mytilus</taxon>
    </lineage>
</organism>
<keyword evidence="3" id="KW-1003">Cell membrane</keyword>
<reference evidence="13" key="1">
    <citation type="submission" date="2018-11" db="EMBL/GenBank/DDBJ databases">
        <authorList>
            <person name="Alioto T."/>
            <person name="Alioto T."/>
        </authorList>
    </citation>
    <scope>NUCLEOTIDE SEQUENCE</scope>
</reference>
<feature type="compositionally biased region" description="Basic and acidic residues" evidence="10">
    <location>
        <begin position="383"/>
        <end position="394"/>
    </location>
</feature>
<dbReference type="PANTHER" id="PTHR24229:SF40">
    <property type="entry name" value="ALLATOSTATIN C RECEPTOR 1-RELATED"/>
    <property type="match status" value="1"/>
</dbReference>
<keyword evidence="6" id="KW-0297">G-protein coupled receptor</keyword>
<dbReference type="OrthoDB" id="6076970at2759"/>
<dbReference type="PRINTS" id="PR00237">
    <property type="entry name" value="GPCRRHODOPSN"/>
</dbReference>
<feature type="region of interest" description="Disordered" evidence="10">
    <location>
        <begin position="374"/>
        <end position="394"/>
    </location>
</feature>
<dbReference type="PANTHER" id="PTHR24229">
    <property type="entry name" value="NEUROPEPTIDES RECEPTOR"/>
    <property type="match status" value="1"/>
</dbReference>
<feature type="transmembrane region" description="Helical" evidence="11">
    <location>
        <begin position="319"/>
        <end position="342"/>
    </location>
</feature>
<evidence type="ECO:0000256" key="11">
    <source>
        <dbReference type="SAM" id="Phobius"/>
    </source>
</evidence>
<feature type="transmembrane region" description="Helical" evidence="11">
    <location>
        <begin position="279"/>
        <end position="299"/>
    </location>
</feature>
<dbReference type="Gene3D" id="1.20.1070.10">
    <property type="entry name" value="Rhodopsin 7-helix transmembrane proteins"/>
    <property type="match status" value="1"/>
</dbReference>
<feature type="domain" description="G-protein coupled receptors family 1 profile" evidence="12">
    <location>
        <begin position="82"/>
        <end position="339"/>
    </location>
</feature>
<evidence type="ECO:0000256" key="6">
    <source>
        <dbReference type="ARBA" id="ARBA00023040"/>
    </source>
</evidence>
<sequence length="438" mass="49602">MEAVTHLNVSGNTSSAVADIDSNLTVLLRNVTDMLDYCDFNLTDSKGMNNSTPSVGMAFNKAAITIFLITSYVIIFFVGIVGNSLVIYVVLRFAKMKTVTNLYILNLAISDASFLISLPFIITTTLLQHWIFGTAMCKIYNVLYSINFVTSVLTLTVLSGDRYLAVCHPIRSGKYRTLNIAYFICLIIWSLSFLVMLPIILYSTTVSHYKDPTLKTCTIQWPSNQLLPQGKAFTWYTFLLGFAIPVSMITMFYSSVIVRLTCVGQMIKSKGKRKSHRKVTKLVLAVILVYVCCWLPHWVFQINLTFLPIYQRLKDWEIYLFNVFTVLTFANSMLNPLLYAFLSDNFRRSFAKAFKCVAAIELDRKTTAGDTCNSVYPKSSQTHGEKRNERHKPKFELDAMKTSNTGFLLSPDENVNTSLLETSSVYVDKESQTQQDEI</sequence>
<proteinExistence type="inferred from homology"/>
<comment type="similarity">
    <text evidence="2">Belongs to the G-protein coupled receptor 1 family.</text>
</comment>
<dbReference type="PROSITE" id="PS50262">
    <property type="entry name" value="G_PROTEIN_RECEP_F1_2"/>
    <property type="match status" value="1"/>
</dbReference>
<feature type="transmembrane region" description="Helical" evidence="11">
    <location>
        <begin position="103"/>
        <end position="127"/>
    </location>
</feature>